<evidence type="ECO:0000313" key="4">
    <source>
        <dbReference type="EMBL" id="HIZ66826.1"/>
    </source>
</evidence>
<dbReference type="SUPFAM" id="SSF51735">
    <property type="entry name" value="NAD(P)-binding Rossmann-fold domains"/>
    <property type="match status" value="1"/>
</dbReference>
<dbReference type="AlphaFoldDB" id="A0A9D2FU97"/>
<evidence type="ECO:0000256" key="2">
    <source>
        <dbReference type="ARBA" id="ARBA00022857"/>
    </source>
</evidence>
<dbReference type="InterPro" id="IPR002347">
    <property type="entry name" value="SDR_fam"/>
</dbReference>
<accession>A0A9D2FU97</accession>
<dbReference type="PANTHER" id="PTHR43391">
    <property type="entry name" value="RETINOL DEHYDROGENASE-RELATED"/>
    <property type="match status" value="1"/>
</dbReference>
<reference evidence="4" key="1">
    <citation type="journal article" date="2021" name="PeerJ">
        <title>Extensive microbial diversity within the chicken gut microbiome revealed by metagenomics and culture.</title>
        <authorList>
            <person name="Gilroy R."/>
            <person name="Ravi A."/>
            <person name="Getino M."/>
            <person name="Pursley I."/>
            <person name="Horton D.L."/>
            <person name="Alikhan N.F."/>
            <person name="Baker D."/>
            <person name="Gharbi K."/>
            <person name="Hall N."/>
            <person name="Watson M."/>
            <person name="Adriaenssens E.M."/>
            <person name="Foster-Nyarko E."/>
            <person name="Jarju S."/>
            <person name="Secka A."/>
            <person name="Antonio M."/>
            <person name="Oren A."/>
            <person name="Chaudhuri R.R."/>
            <person name="La Ragione R."/>
            <person name="Hildebrand F."/>
            <person name="Pallen M.J."/>
        </authorList>
    </citation>
    <scope>NUCLEOTIDE SEQUENCE</scope>
    <source>
        <strain evidence="4">1068</strain>
    </source>
</reference>
<name>A0A9D2FU97_9FIRM</name>
<gene>
    <name evidence="4" type="ORF">H9809_13170</name>
</gene>
<dbReference type="PRINTS" id="PR00081">
    <property type="entry name" value="GDHRDH"/>
</dbReference>
<keyword evidence="2" id="KW-0521">NADP</keyword>
<evidence type="ECO:0000313" key="5">
    <source>
        <dbReference type="Proteomes" id="UP000824056"/>
    </source>
</evidence>
<dbReference type="EMBL" id="DXBG01000307">
    <property type="protein sequence ID" value="HIZ66826.1"/>
    <property type="molecule type" value="Genomic_DNA"/>
</dbReference>
<dbReference type="Proteomes" id="UP000824056">
    <property type="component" value="Unassembled WGS sequence"/>
</dbReference>
<organism evidence="4 5">
    <name type="scientific">Candidatus Blautia pullicola</name>
    <dbReference type="NCBI Taxonomy" id="2838498"/>
    <lineage>
        <taxon>Bacteria</taxon>
        <taxon>Bacillati</taxon>
        <taxon>Bacillota</taxon>
        <taxon>Clostridia</taxon>
        <taxon>Lachnospirales</taxon>
        <taxon>Lachnospiraceae</taxon>
        <taxon>Blautia</taxon>
    </lineage>
</organism>
<comment type="caution">
    <text evidence="4">The sequence shown here is derived from an EMBL/GenBank/DDBJ whole genome shotgun (WGS) entry which is preliminary data.</text>
</comment>
<dbReference type="PROSITE" id="PS00061">
    <property type="entry name" value="ADH_SHORT"/>
    <property type="match status" value="1"/>
</dbReference>
<evidence type="ECO:0000256" key="1">
    <source>
        <dbReference type="ARBA" id="ARBA00006484"/>
    </source>
</evidence>
<dbReference type="Pfam" id="PF00106">
    <property type="entry name" value="adh_short"/>
    <property type="match status" value="1"/>
</dbReference>
<evidence type="ECO:0000256" key="3">
    <source>
        <dbReference type="ARBA" id="ARBA00023002"/>
    </source>
</evidence>
<dbReference type="InterPro" id="IPR036291">
    <property type="entry name" value="NAD(P)-bd_dom_sf"/>
</dbReference>
<comment type="similarity">
    <text evidence="1">Belongs to the short-chain dehydrogenases/reductases (SDR) family.</text>
</comment>
<sequence>MRIGIVTGASSGMGREFVRQIDQAYAWLDEIWVIARREQGLEALRGEMKNLKLRILPLDITRQEHRERLEALLKEQRPLVKILVNAAGTGIQRKLESLSGEEAVSMTELNCTALTAVTRMCLPYCRNHTRIFCLASGAAFLPQPGFGVYAATKAYVLSFSRALHREVRPLGITVTAVCPGPVDTPFLEKMGGREHMPGYKKIFIAKPEKVVRKALKDGARGRELSLYGLAMKALGAATGQKIQSLLLKIVEEKTKA</sequence>
<dbReference type="InterPro" id="IPR020904">
    <property type="entry name" value="Sc_DH/Rdtase_CS"/>
</dbReference>
<dbReference type="GO" id="GO:0016491">
    <property type="term" value="F:oxidoreductase activity"/>
    <property type="evidence" value="ECO:0007669"/>
    <property type="project" value="UniProtKB-KW"/>
</dbReference>
<reference evidence="4" key="2">
    <citation type="submission" date="2021-04" db="EMBL/GenBank/DDBJ databases">
        <authorList>
            <person name="Gilroy R."/>
        </authorList>
    </citation>
    <scope>NUCLEOTIDE SEQUENCE</scope>
    <source>
        <strain evidence="4">1068</strain>
    </source>
</reference>
<dbReference type="PANTHER" id="PTHR43391:SF14">
    <property type="entry name" value="DEHYDROGENASE_REDUCTASE SDR FAMILY PROTEIN 7-LIKE"/>
    <property type="match status" value="1"/>
</dbReference>
<protein>
    <submittedName>
        <fullName evidence="4">SDR family NAD(P)-dependent oxidoreductase</fullName>
    </submittedName>
</protein>
<dbReference type="Gene3D" id="3.40.50.720">
    <property type="entry name" value="NAD(P)-binding Rossmann-like Domain"/>
    <property type="match status" value="1"/>
</dbReference>
<proteinExistence type="inferred from homology"/>
<keyword evidence="3" id="KW-0560">Oxidoreductase</keyword>
<dbReference type="CDD" id="cd05233">
    <property type="entry name" value="SDR_c"/>
    <property type="match status" value="1"/>
</dbReference>
<dbReference type="GO" id="GO:0005829">
    <property type="term" value="C:cytosol"/>
    <property type="evidence" value="ECO:0007669"/>
    <property type="project" value="TreeGrafter"/>
</dbReference>